<accession>A0AAD7Q0H0</accession>
<evidence type="ECO:0000313" key="14">
    <source>
        <dbReference type="Proteomes" id="UP001163823"/>
    </source>
</evidence>
<evidence type="ECO:0000256" key="11">
    <source>
        <dbReference type="SAM" id="MobiDB-lite"/>
    </source>
</evidence>
<dbReference type="SUPFAM" id="SSF54277">
    <property type="entry name" value="CAD &amp; PB1 domains"/>
    <property type="match status" value="1"/>
</dbReference>
<evidence type="ECO:0000256" key="2">
    <source>
        <dbReference type="ARBA" id="ARBA00006728"/>
    </source>
</evidence>
<dbReference type="KEGG" id="qsa:O6P43_010450"/>
<dbReference type="PANTHER" id="PTHR31734">
    <property type="entry name" value="AUXIN-RESPONSIVE PROTEIN IAA17"/>
    <property type="match status" value="1"/>
</dbReference>
<organism evidence="13 14">
    <name type="scientific">Quillaja saponaria</name>
    <name type="common">Soap bark tree</name>
    <dbReference type="NCBI Taxonomy" id="32244"/>
    <lineage>
        <taxon>Eukaryota</taxon>
        <taxon>Viridiplantae</taxon>
        <taxon>Streptophyta</taxon>
        <taxon>Embryophyta</taxon>
        <taxon>Tracheophyta</taxon>
        <taxon>Spermatophyta</taxon>
        <taxon>Magnoliopsida</taxon>
        <taxon>eudicotyledons</taxon>
        <taxon>Gunneridae</taxon>
        <taxon>Pentapetalae</taxon>
        <taxon>rosids</taxon>
        <taxon>fabids</taxon>
        <taxon>Fabales</taxon>
        <taxon>Quillajaceae</taxon>
        <taxon>Quillaja</taxon>
    </lineage>
</organism>
<evidence type="ECO:0000256" key="5">
    <source>
        <dbReference type="ARBA" id="ARBA00023015"/>
    </source>
</evidence>
<dbReference type="Gene3D" id="3.10.20.90">
    <property type="entry name" value="Phosphatidylinositol 3-kinase Catalytic Subunit, Chain A, domain 1"/>
    <property type="match status" value="1"/>
</dbReference>
<evidence type="ECO:0000256" key="6">
    <source>
        <dbReference type="ARBA" id="ARBA00023163"/>
    </source>
</evidence>
<dbReference type="Proteomes" id="UP001163823">
    <property type="component" value="Chromosome 4"/>
</dbReference>
<evidence type="ECO:0000256" key="10">
    <source>
        <dbReference type="RuleBase" id="RU004549"/>
    </source>
</evidence>
<evidence type="ECO:0000256" key="3">
    <source>
        <dbReference type="ARBA" id="ARBA00011726"/>
    </source>
</evidence>
<evidence type="ECO:0000259" key="12">
    <source>
        <dbReference type="PROSITE" id="PS51745"/>
    </source>
</evidence>
<dbReference type="PROSITE" id="PS51745">
    <property type="entry name" value="PB1"/>
    <property type="match status" value="1"/>
</dbReference>
<dbReference type="GO" id="GO:0005634">
    <property type="term" value="C:nucleus"/>
    <property type="evidence" value="ECO:0007669"/>
    <property type="project" value="UniProtKB-SubCell"/>
</dbReference>
<comment type="subunit">
    <text evidence="3 10">Homodimers and heterodimers.</text>
</comment>
<dbReference type="Pfam" id="PF02309">
    <property type="entry name" value="AUX_IAA"/>
    <property type="match status" value="1"/>
</dbReference>
<reference evidence="13" key="1">
    <citation type="journal article" date="2023" name="Science">
        <title>Elucidation of the pathway for biosynthesis of saponin adjuvants from the soapbark tree.</title>
        <authorList>
            <person name="Reed J."/>
            <person name="Orme A."/>
            <person name="El-Demerdash A."/>
            <person name="Owen C."/>
            <person name="Martin L.B.B."/>
            <person name="Misra R.C."/>
            <person name="Kikuchi S."/>
            <person name="Rejzek M."/>
            <person name="Martin A.C."/>
            <person name="Harkess A."/>
            <person name="Leebens-Mack J."/>
            <person name="Louveau T."/>
            <person name="Stephenson M.J."/>
            <person name="Osbourn A."/>
        </authorList>
    </citation>
    <scope>NUCLEOTIDE SEQUENCE</scope>
    <source>
        <strain evidence="13">S10</strain>
    </source>
</reference>
<sequence length="376" mass="40626">MEAHEPDKWVIQQSILHLISTHGHTIPNLCFPFLSHCPVPPNNQKPTPLLASIKSFIPKPFFLRYPCPCSSWSEEISKQGVLGGGFGAFSVDSTSGSMSKVSKEDSVVLSSEDSSCPDESELELGLGLSLSSRGLKFQPAPKAQYARILTAKDFPSVVSSSTASSSASTSSSSSSLSRADVTTGTKRSADSLDATNGSCQVVGWPPIRAYRMNSLNNQAKSPVTEVFSIVEKSKNNKTVVRKSTDKDTDKRNINAKEKGNCRSSLFVKVNMDGTPIGRKVNLSAHSCYETLAQTLEDMFLASTTVPDSKGSSGRDHDIVSGTSRQSKLLDGSEFVLAYEDKEGDWILVGDVPWGMFLSSVRRLRIMRTSEANGLGI</sequence>
<dbReference type="InterPro" id="IPR003311">
    <property type="entry name" value="AUX_IAA"/>
</dbReference>
<feature type="region of interest" description="Disordered" evidence="11">
    <location>
        <begin position="304"/>
        <end position="324"/>
    </location>
</feature>
<evidence type="ECO:0000256" key="7">
    <source>
        <dbReference type="ARBA" id="ARBA00023242"/>
    </source>
</evidence>
<keyword evidence="7 10" id="KW-0539">Nucleus</keyword>
<feature type="compositionally biased region" description="Polar residues" evidence="11">
    <location>
        <begin position="176"/>
        <end position="186"/>
    </location>
</feature>
<evidence type="ECO:0000256" key="4">
    <source>
        <dbReference type="ARBA" id="ARBA00022491"/>
    </source>
</evidence>
<comment type="similarity">
    <text evidence="2 10">Belongs to the Aux/IAA family.</text>
</comment>
<keyword evidence="4 10" id="KW-0678">Repressor</keyword>
<dbReference type="GO" id="GO:0009734">
    <property type="term" value="P:auxin-activated signaling pathway"/>
    <property type="evidence" value="ECO:0007669"/>
    <property type="project" value="UniProtKB-UniRule"/>
</dbReference>
<dbReference type="PANTHER" id="PTHR31734:SF6">
    <property type="entry name" value="AUXIN-RESPONSIVE PROTEIN IAA11"/>
    <property type="match status" value="1"/>
</dbReference>
<keyword evidence="8 10" id="KW-0927">Auxin signaling pathway</keyword>
<dbReference type="GO" id="GO:0006355">
    <property type="term" value="P:regulation of DNA-templated transcription"/>
    <property type="evidence" value="ECO:0007669"/>
    <property type="project" value="InterPro"/>
</dbReference>
<feature type="domain" description="PB1" evidence="12">
    <location>
        <begin position="264"/>
        <end position="370"/>
    </location>
</feature>
<comment type="subcellular location">
    <subcellularLocation>
        <location evidence="1 10">Nucleus</location>
    </subcellularLocation>
</comment>
<evidence type="ECO:0000256" key="1">
    <source>
        <dbReference type="ARBA" id="ARBA00004123"/>
    </source>
</evidence>
<dbReference type="AlphaFoldDB" id="A0AAD7Q0H0"/>
<feature type="compositionally biased region" description="Low complexity" evidence="11">
    <location>
        <begin position="160"/>
        <end position="175"/>
    </location>
</feature>
<dbReference type="EMBL" id="JARAOO010000004">
    <property type="protein sequence ID" value="KAJ7972584.1"/>
    <property type="molecule type" value="Genomic_DNA"/>
</dbReference>
<name>A0AAD7Q0H0_QUISA</name>
<keyword evidence="5 10" id="KW-0805">Transcription regulation</keyword>
<gene>
    <name evidence="13" type="ORF">O6P43_010450</name>
</gene>
<comment type="caution">
    <text evidence="13">The sequence shown here is derived from an EMBL/GenBank/DDBJ whole genome shotgun (WGS) entry which is preliminary data.</text>
</comment>
<comment type="function">
    <text evidence="9">Aux/IAA proteins are short-lived transcriptional factors that function as repressors of early auxin response genes at low auxin concentrations. Repression is thought to result from the interaction with auxin response factors (ARFs), proteins that bind to the auxin-responsive promoter element (AuxRE). Formation of heterodimers with ARF proteins may alter their ability to modulate early auxin response genes expression.</text>
</comment>
<dbReference type="InterPro" id="IPR033389">
    <property type="entry name" value="AUX/IAA_dom"/>
</dbReference>
<evidence type="ECO:0000313" key="13">
    <source>
        <dbReference type="EMBL" id="KAJ7972584.1"/>
    </source>
</evidence>
<dbReference type="InterPro" id="IPR053793">
    <property type="entry name" value="PB1-like"/>
</dbReference>
<protein>
    <recommendedName>
        <fullName evidence="10">Auxin-induced protein</fullName>
    </recommendedName>
</protein>
<keyword evidence="6 10" id="KW-0804">Transcription</keyword>
<feature type="region of interest" description="Disordered" evidence="11">
    <location>
        <begin position="160"/>
        <end position="192"/>
    </location>
</feature>
<evidence type="ECO:0000256" key="9">
    <source>
        <dbReference type="ARBA" id="ARBA00025283"/>
    </source>
</evidence>
<proteinExistence type="inferred from homology"/>
<keyword evidence="14" id="KW-1185">Reference proteome</keyword>
<evidence type="ECO:0000256" key="8">
    <source>
        <dbReference type="ARBA" id="ARBA00023294"/>
    </source>
</evidence>